<evidence type="ECO:0000313" key="2">
    <source>
        <dbReference type="Proteomes" id="UP001302321"/>
    </source>
</evidence>
<comment type="caution">
    <text evidence="1">The sequence shown here is derived from an EMBL/GenBank/DDBJ whole genome shotgun (WGS) entry which is preliminary data.</text>
</comment>
<dbReference type="AlphaFoldDB" id="A0AAN6W9T5"/>
<organism evidence="1 2">
    <name type="scientific">Triangularia setosa</name>
    <dbReference type="NCBI Taxonomy" id="2587417"/>
    <lineage>
        <taxon>Eukaryota</taxon>
        <taxon>Fungi</taxon>
        <taxon>Dikarya</taxon>
        <taxon>Ascomycota</taxon>
        <taxon>Pezizomycotina</taxon>
        <taxon>Sordariomycetes</taxon>
        <taxon>Sordariomycetidae</taxon>
        <taxon>Sordariales</taxon>
        <taxon>Podosporaceae</taxon>
        <taxon>Triangularia</taxon>
    </lineage>
</organism>
<dbReference type="Proteomes" id="UP001302321">
    <property type="component" value="Unassembled WGS sequence"/>
</dbReference>
<name>A0AAN6W9T5_9PEZI</name>
<keyword evidence="2" id="KW-1185">Reference proteome</keyword>
<protein>
    <submittedName>
        <fullName evidence="1">Uncharacterized protein</fullName>
    </submittedName>
</protein>
<dbReference type="PROSITE" id="PS51257">
    <property type="entry name" value="PROKAR_LIPOPROTEIN"/>
    <property type="match status" value="1"/>
</dbReference>
<proteinExistence type="predicted"/>
<sequence>MNRLHPSVSRIIFIPAVPLHPFILLACVPHCVLEVLERFHLAPHQARHERLWDPRPDTKVEVWPVRAPEEGRVLLAGEFGVEDGFIVGIVGGFDSGGDGGGEEGGCQKTPPVEGDHCCVAIDRSCFV</sequence>
<gene>
    <name evidence="1" type="ORF">QBC36DRAFT_326625</name>
</gene>
<reference evidence="1" key="1">
    <citation type="journal article" date="2023" name="Mol. Phylogenet. Evol.">
        <title>Genome-scale phylogeny and comparative genomics of the fungal order Sordariales.</title>
        <authorList>
            <person name="Hensen N."/>
            <person name="Bonometti L."/>
            <person name="Westerberg I."/>
            <person name="Brannstrom I.O."/>
            <person name="Guillou S."/>
            <person name="Cros-Aarteil S."/>
            <person name="Calhoun S."/>
            <person name="Haridas S."/>
            <person name="Kuo A."/>
            <person name="Mondo S."/>
            <person name="Pangilinan J."/>
            <person name="Riley R."/>
            <person name="LaButti K."/>
            <person name="Andreopoulos B."/>
            <person name="Lipzen A."/>
            <person name="Chen C."/>
            <person name="Yan M."/>
            <person name="Daum C."/>
            <person name="Ng V."/>
            <person name="Clum A."/>
            <person name="Steindorff A."/>
            <person name="Ohm R.A."/>
            <person name="Martin F."/>
            <person name="Silar P."/>
            <person name="Natvig D.O."/>
            <person name="Lalanne C."/>
            <person name="Gautier V."/>
            <person name="Ament-Velasquez S.L."/>
            <person name="Kruys A."/>
            <person name="Hutchinson M.I."/>
            <person name="Powell A.J."/>
            <person name="Barry K."/>
            <person name="Miller A.N."/>
            <person name="Grigoriev I.V."/>
            <person name="Debuchy R."/>
            <person name="Gladieux P."/>
            <person name="Hiltunen Thoren M."/>
            <person name="Johannesson H."/>
        </authorList>
    </citation>
    <scope>NUCLEOTIDE SEQUENCE</scope>
    <source>
        <strain evidence="1">CBS 892.96</strain>
    </source>
</reference>
<reference evidence="1" key="2">
    <citation type="submission" date="2023-05" db="EMBL/GenBank/DDBJ databases">
        <authorList>
            <consortium name="Lawrence Berkeley National Laboratory"/>
            <person name="Steindorff A."/>
            <person name="Hensen N."/>
            <person name="Bonometti L."/>
            <person name="Westerberg I."/>
            <person name="Brannstrom I.O."/>
            <person name="Guillou S."/>
            <person name="Cros-Aarteil S."/>
            <person name="Calhoun S."/>
            <person name="Haridas S."/>
            <person name="Kuo A."/>
            <person name="Mondo S."/>
            <person name="Pangilinan J."/>
            <person name="Riley R."/>
            <person name="Labutti K."/>
            <person name="Andreopoulos B."/>
            <person name="Lipzen A."/>
            <person name="Chen C."/>
            <person name="Yanf M."/>
            <person name="Daum C."/>
            <person name="Ng V."/>
            <person name="Clum A."/>
            <person name="Ohm R."/>
            <person name="Martin F."/>
            <person name="Silar P."/>
            <person name="Natvig D."/>
            <person name="Lalanne C."/>
            <person name="Gautier V."/>
            <person name="Ament-Velasquez S.L."/>
            <person name="Kruys A."/>
            <person name="Hutchinson M.I."/>
            <person name="Powell A.J."/>
            <person name="Barry K."/>
            <person name="Miller A.N."/>
            <person name="Grigoriev I.V."/>
            <person name="Debuchy R."/>
            <person name="Gladieux P."/>
            <person name="Thoren M.H."/>
            <person name="Johannesson H."/>
        </authorList>
    </citation>
    <scope>NUCLEOTIDE SEQUENCE</scope>
    <source>
        <strain evidence="1">CBS 892.96</strain>
    </source>
</reference>
<dbReference type="EMBL" id="MU866159">
    <property type="protein sequence ID" value="KAK4177643.1"/>
    <property type="molecule type" value="Genomic_DNA"/>
</dbReference>
<accession>A0AAN6W9T5</accession>
<evidence type="ECO:0000313" key="1">
    <source>
        <dbReference type="EMBL" id="KAK4177643.1"/>
    </source>
</evidence>